<evidence type="ECO:0000313" key="2">
    <source>
        <dbReference type="Proteomes" id="UP000005038"/>
    </source>
</evidence>
<keyword evidence="2" id="KW-1185">Reference proteome</keyword>
<organism evidence="1 2">
    <name type="scientific">Gordonia otitidis (strain DSM 44809 / CCUG 52243 / JCM 12355 / NBRC 100426 / IFM 10032)</name>
    <dbReference type="NCBI Taxonomy" id="1108044"/>
    <lineage>
        <taxon>Bacteria</taxon>
        <taxon>Bacillati</taxon>
        <taxon>Actinomycetota</taxon>
        <taxon>Actinomycetes</taxon>
        <taxon>Mycobacteriales</taxon>
        <taxon>Gordoniaceae</taxon>
        <taxon>Gordonia</taxon>
    </lineage>
</organism>
<dbReference type="STRING" id="1108044.GOOTI_206_00040"/>
<gene>
    <name evidence="1" type="ORF">GOOTI_206_00040</name>
</gene>
<evidence type="ECO:0000313" key="1">
    <source>
        <dbReference type="EMBL" id="GAB36271.1"/>
    </source>
</evidence>
<name>H5TS13_GORO1</name>
<sequence>MSDTVDELLQQLDAAQQRLDAAQRVRDLRWAQHRATNDGIAESMRAIELAATTTQRRKLTRLHVAAEHTALAEYDTRRTRWGDNVTGALRALPCGADPTLTTLFITHKIMGSYRFYPDRPDTPRTVTLLRHIRTDGAISRSRRRFRVPADQPLTSLADAVTALHTLHPERLRAFADDITDTLIAALPVAANADSCP</sequence>
<dbReference type="Proteomes" id="UP000005038">
    <property type="component" value="Unassembled WGS sequence"/>
</dbReference>
<reference evidence="1" key="1">
    <citation type="submission" date="2012-02" db="EMBL/GenBank/DDBJ databases">
        <title>Whole genome shotgun sequence of Gordonia otitidis NBRC 100426.</title>
        <authorList>
            <person name="Yoshida I."/>
            <person name="Hosoyama A."/>
            <person name="Tsuchikane K."/>
            <person name="Katsumata H."/>
            <person name="Yamazaki S."/>
            <person name="Fujita N."/>
        </authorList>
    </citation>
    <scope>NUCLEOTIDE SEQUENCE [LARGE SCALE GENOMIC DNA]</scope>
    <source>
        <strain evidence="1">NBRC 100426</strain>
    </source>
</reference>
<dbReference type="RefSeq" id="WP_007240453.1">
    <property type="nucleotide sequence ID" value="NZ_BAFB01000206.1"/>
</dbReference>
<accession>H5TS13</accession>
<protein>
    <submittedName>
        <fullName evidence="1">Uncharacterized protein</fullName>
    </submittedName>
</protein>
<comment type="caution">
    <text evidence="1">The sequence shown here is derived from an EMBL/GenBank/DDBJ whole genome shotgun (WGS) entry which is preliminary data.</text>
</comment>
<dbReference type="OrthoDB" id="4384943at2"/>
<proteinExistence type="predicted"/>
<dbReference type="AlphaFoldDB" id="H5TS13"/>
<dbReference type="EMBL" id="BAFB01000206">
    <property type="protein sequence ID" value="GAB36271.1"/>
    <property type="molecule type" value="Genomic_DNA"/>
</dbReference>